<feature type="region of interest" description="Disordered" evidence="1">
    <location>
        <begin position="770"/>
        <end position="797"/>
    </location>
</feature>
<sequence length="797" mass="89216">MMPLYSPENFFRREAEDGSIQATQAQDLGEVASAHVQKITASHSARLREVWQQLNPLFGRLQDAANHGELYKEASEYFRDAAQRFVLTLDVLRERGNNDISHEAAGMPPVLIYDYEVIVDGKDLTPPVNYVLLKIKPPEGVVTFDWKRPYLIIDPRAGHGAGIGGFKPDSQVGVALHDGHPVYFTVFRPMPEPDQTLADVMRAEAKFVGEIRRRHPDAPKPIIVGNCQGGWATLILAAANPEITGPLVINGAPVAAWSGRKGENPMRYNGGLLGGVLPALILSDLGGGVFDGANLVQNFELLNPGRLYFGDYFDLYVNPEKQKARFLEFQRWWGGFHLMNEAEIHWIVEQIFVGNRLARGEARIERGRRLDIKAIRSPIIVFASQGDNITPPQQALNWIVDTFVDEHEIRIRGHRIVYMIHDKVGHLGIFVSSSIARKEHSEVTSTMKTIEALAPGLYEMTIDETTGEGVHEHFCVSFHERKMSDLAALDDSRDDEKSFATVSRLSELGGELYDMGARPFVQAAVNHQAAEFLRNTHPARVQRRMFSDRNPAMKFVAQAAENVARARQPADRDNPFLGLEKIWAEGVVQTLDFWRDIRDFAYEMTFFGIYGNPWLRRLGAPNAYARKRLDPGELAHLPEVQEILLAVDRGGFDVAVIRMLILMAESRGTVRRNRLERSAKVLSQDEPFASLGAEKRAAIIREQTIVVEFARERAIETLPDLLPEAEDRRRAVETVQYIAGSVDEMEPQTVKTLEKLRSVLNLPDLGSSARAVTRDPLENQAPARLAAPNREKATSGA</sequence>
<dbReference type="InterPro" id="IPR051321">
    <property type="entry name" value="PHA/PHB_synthase"/>
</dbReference>
<dbReference type="Gene3D" id="3.40.50.1820">
    <property type="entry name" value="alpha/beta hydrolase"/>
    <property type="match status" value="1"/>
</dbReference>
<organism evidence="2 3">
    <name type="scientific">Candidatus Rhodoblastus alkanivorans</name>
    <dbReference type="NCBI Taxonomy" id="2954117"/>
    <lineage>
        <taxon>Bacteria</taxon>
        <taxon>Pseudomonadati</taxon>
        <taxon>Pseudomonadota</taxon>
        <taxon>Alphaproteobacteria</taxon>
        <taxon>Hyphomicrobiales</taxon>
        <taxon>Rhodoblastaceae</taxon>
        <taxon>Rhodoblastus</taxon>
    </lineage>
</organism>
<keyword evidence="3" id="KW-1185">Reference proteome</keyword>
<comment type="caution">
    <text evidence="2">The sequence shown here is derived from an EMBL/GenBank/DDBJ whole genome shotgun (WGS) entry which is preliminary data.</text>
</comment>
<accession>A0ABS9ZA79</accession>
<dbReference type="InterPro" id="IPR029058">
    <property type="entry name" value="AB_hydrolase_fold"/>
</dbReference>
<dbReference type="Pfam" id="PF11339">
    <property type="entry name" value="DUF3141"/>
    <property type="match status" value="1"/>
</dbReference>
<dbReference type="RefSeq" id="WP_243068489.1">
    <property type="nucleotide sequence ID" value="NZ_JAIVFP010000001.1"/>
</dbReference>
<evidence type="ECO:0000256" key="1">
    <source>
        <dbReference type="SAM" id="MobiDB-lite"/>
    </source>
</evidence>
<dbReference type="SUPFAM" id="SSF53474">
    <property type="entry name" value="alpha/beta-Hydrolases"/>
    <property type="match status" value="1"/>
</dbReference>
<dbReference type="EMBL" id="JAIVFP010000001">
    <property type="protein sequence ID" value="MCI4684598.1"/>
    <property type="molecule type" value="Genomic_DNA"/>
</dbReference>
<evidence type="ECO:0000313" key="3">
    <source>
        <dbReference type="Proteomes" id="UP001139104"/>
    </source>
</evidence>
<dbReference type="Proteomes" id="UP001139104">
    <property type="component" value="Unassembled WGS sequence"/>
</dbReference>
<reference evidence="2" key="1">
    <citation type="journal article" date="2022" name="ISME J.">
        <title>Identification of active gaseous-alkane degraders at natural gas seeps.</title>
        <authorList>
            <person name="Farhan Ul Haque M."/>
            <person name="Hernandez M."/>
            <person name="Crombie A.T."/>
            <person name="Murrell J.C."/>
        </authorList>
    </citation>
    <scope>NUCLEOTIDE SEQUENCE</scope>
    <source>
        <strain evidence="2">PC2</strain>
    </source>
</reference>
<dbReference type="PANTHER" id="PTHR36837">
    <property type="entry name" value="POLY(3-HYDROXYALKANOATE) POLYMERASE SUBUNIT PHAC"/>
    <property type="match status" value="1"/>
</dbReference>
<protein>
    <submittedName>
        <fullName evidence="2">DUF3141 domain-containing protein</fullName>
    </submittedName>
</protein>
<dbReference type="PANTHER" id="PTHR36837:SF2">
    <property type="entry name" value="POLY(3-HYDROXYALKANOATE) POLYMERASE SUBUNIT PHAC"/>
    <property type="match status" value="1"/>
</dbReference>
<gene>
    <name evidence="2" type="ORF">K2U94_17795</name>
</gene>
<name>A0ABS9ZA79_9HYPH</name>
<evidence type="ECO:0000313" key="2">
    <source>
        <dbReference type="EMBL" id="MCI4684598.1"/>
    </source>
</evidence>
<dbReference type="InterPro" id="IPR024501">
    <property type="entry name" value="DUF3141"/>
</dbReference>
<proteinExistence type="predicted"/>